<feature type="compositionally biased region" description="Acidic residues" evidence="1">
    <location>
        <begin position="19"/>
        <end position="28"/>
    </location>
</feature>
<evidence type="ECO:0000313" key="2">
    <source>
        <dbReference type="EMBL" id="ELQ37464.1"/>
    </source>
</evidence>
<dbReference type="AlphaFoldDB" id="A0AA97NW23"/>
<reference evidence="2" key="1">
    <citation type="journal article" date="2012" name="PLoS Genet.">
        <title>Comparative analysis of the genomes of two field isolates of the rice blast fungus Magnaporthe oryzae.</title>
        <authorList>
            <person name="Xue M."/>
            <person name="Yang J."/>
            <person name="Li Z."/>
            <person name="Hu S."/>
            <person name="Yao N."/>
            <person name="Dean R.A."/>
            <person name="Zhao W."/>
            <person name="Shen M."/>
            <person name="Zhang H."/>
            <person name="Li C."/>
            <person name="Liu L."/>
            <person name="Cao L."/>
            <person name="Xu X."/>
            <person name="Xing Y."/>
            <person name="Hsiang T."/>
            <person name="Zhang Z."/>
            <person name="Xu J.R."/>
            <person name="Peng Y.L."/>
        </authorList>
    </citation>
    <scope>NUCLEOTIDE SEQUENCE</scope>
    <source>
        <strain evidence="2">Y34</strain>
    </source>
</reference>
<feature type="compositionally biased region" description="Polar residues" evidence="1">
    <location>
        <begin position="793"/>
        <end position="822"/>
    </location>
</feature>
<feature type="region of interest" description="Disordered" evidence="1">
    <location>
        <begin position="788"/>
        <end position="822"/>
    </location>
</feature>
<accession>A0AA97NW23</accession>
<gene>
    <name evidence="2" type="ORF">OOU_Y34scaffold00592g12</name>
</gene>
<sequence length="822" mass="91488">MVAGTNSDVDMPDLLDMVELTDEQEPEDTVPAPWPPNTPPPPYVGSAQTPAGLPAISSSPQSPEAETAATQSGLDLAVQYLLPAGIRGKDALDAKILQRMDTKYVQTVSGEMITGDTLILINVPRGHLPNRTCTGSSYPYQYRIRICSSKLRSCGFDLFPRLLDDEKYQAKTFRRFAAKQTRPPDVTYILDLGPSTDEDLQSTQLETLSLSRGLIRWYKAAKVPPFVNPEVVAGHDDCCECADIATEEPVKPPAKPTVKPIVKDEDGKGSIWDSQVASPEYRNIEDYCEVRHAANVVRLLRAIAEVPGCRLPLNSAPRAFTIAGLAKLFELNLSDQSSWLQNDMLSWFTADKNSYIMEILTEESIIMAYNLKISKVARATYRLLVSEHALQLESRLPTQRGGHHFSVFGRLLKDINDDAIQTAVEHGGQALSERVLGIVQHLESDDALGWLGMKEWRDLEVVVQGIRNHTDSLIPRKTDFDSVSVREAFAALKMALLKIIRWQLADATNLNCQITTERYIENLSYYASPGHTVEFNEIWNNLNKRQKQLTAVFWENLERRWPYKIDIMAERINLQLLAKRLNMAIGELTHPDVTTGHENWPRHWYYRLNIELLITQLYDSLQFNVCEPLRGQGVIKPENSELQLFSMSSHLLVGLDEDEMRFLPLWADGLNDGSGGVYISTIPPDMSDTAPIQPGPGYVTGHSRATEATNSTVGDLELDNLDIRSIATMTETNAAGRATCSTIAPSSQVGGSEDLDFQNARYTDPAEHQPVSVGVFGLVDTFDEEYQDEDFDSCSNSTAQNTPTASVTGTDTESRSSDWVMT</sequence>
<proteinExistence type="predicted"/>
<protein>
    <submittedName>
        <fullName evidence="2">Uncharacterized protein</fullName>
    </submittedName>
</protein>
<name>A0AA97NW23_PYRO3</name>
<feature type="compositionally biased region" description="Polar residues" evidence="1">
    <location>
        <begin position="56"/>
        <end position="70"/>
    </location>
</feature>
<evidence type="ECO:0000256" key="1">
    <source>
        <dbReference type="SAM" id="MobiDB-lite"/>
    </source>
</evidence>
<feature type="region of interest" description="Disordered" evidence="1">
    <location>
        <begin position="1"/>
        <end position="70"/>
    </location>
</feature>
<dbReference type="EMBL" id="JH793872">
    <property type="protein sequence ID" value="ELQ37464.1"/>
    <property type="molecule type" value="Genomic_DNA"/>
</dbReference>
<dbReference type="Proteomes" id="UP000011086">
    <property type="component" value="Unassembled WGS sequence"/>
</dbReference>
<organism evidence="2">
    <name type="scientific">Pyricularia oryzae (strain Y34)</name>
    <name type="common">Rice blast fungus</name>
    <name type="synonym">Magnaporthe oryzae</name>
    <dbReference type="NCBI Taxonomy" id="1143189"/>
    <lineage>
        <taxon>Eukaryota</taxon>
        <taxon>Fungi</taxon>
        <taxon>Dikarya</taxon>
        <taxon>Ascomycota</taxon>
        <taxon>Pezizomycotina</taxon>
        <taxon>Sordariomycetes</taxon>
        <taxon>Sordariomycetidae</taxon>
        <taxon>Magnaporthales</taxon>
        <taxon>Pyriculariaceae</taxon>
        <taxon>Pyricularia</taxon>
    </lineage>
</organism>
<feature type="compositionally biased region" description="Pro residues" evidence="1">
    <location>
        <begin position="32"/>
        <end position="43"/>
    </location>
</feature>